<reference evidence="9" key="1">
    <citation type="submission" date="2020-09" db="EMBL/GenBank/DDBJ databases">
        <title>New species isolated from human feces.</title>
        <authorList>
            <person name="Kitahara M."/>
            <person name="Shigeno Y."/>
            <person name="Shime M."/>
            <person name="Matsumoto Y."/>
            <person name="Nakamura S."/>
            <person name="Motooka D."/>
            <person name="Fukuoka S."/>
            <person name="Nishikawa H."/>
            <person name="Benno Y."/>
        </authorList>
    </citation>
    <scope>NUCLEOTIDE SEQUENCE</scope>
    <source>
        <strain evidence="9">MM35</strain>
        <plasmid evidence="9">pMM35_01</plasmid>
    </source>
</reference>
<keyword evidence="9" id="KW-0614">Plasmid</keyword>
<evidence type="ECO:0000256" key="5">
    <source>
        <dbReference type="ARBA" id="ARBA00022989"/>
    </source>
</evidence>
<feature type="transmembrane region" description="Helical" evidence="7">
    <location>
        <begin position="209"/>
        <end position="229"/>
    </location>
</feature>
<evidence type="ECO:0000256" key="3">
    <source>
        <dbReference type="ARBA" id="ARBA00022475"/>
    </source>
</evidence>
<dbReference type="PANTHER" id="PTHR42920:SF5">
    <property type="entry name" value="EAMA DOMAIN-CONTAINING PROTEIN"/>
    <property type="match status" value="1"/>
</dbReference>
<feature type="transmembrane region" description="Helical" evidence="7">
    <location>
        <begin position="175"/>
        <end position="197"/>
    </location>
</feature>
<proteinExistence type="inferred from homology"/>
<keyword evidence="5 7" id="KW-1133">Transmembrane helix</keyword>
<comment type="similarity">
    <text evidence="2">Belongs to the EamA transporter family.</text>
</comment>
<keyword evidence="6 7" id="KW-0472">Membrane</keyword>
<keyword evidence="10" id="KW-1185">Reference proteome</keyword>
<gene>
    <name evidence="9" type="ORF">MM35RIKEN_19790</name>
</gene>
<feature type="transmembrane region" description="Helical" evidence="7">
    <location>
        <begin position="265"/>
        <end position="287"/>
    </location>
</feature>
<organism evidence="9 10">
    <name type="scientific">Vescimonas fastidiosa</name>
    <dbReference type="NCBI Taxonomy" id="2714353"/>
    <lineage>
        <taxon>Bacteria</taxon>
        <taxon>Bacillati</taxon>
        <taxon>Bacillota</taxon>
        <taxon>Clostridia</taxon>
        <taxon>Eubacteriales</taxon>
        <taxon>Oscillospiraceae</taxon>
        <taxon>Vescimonas</taxon>
    </lineage>
</organism>
<evidence type="ECO:0000256" key="1">
    <source>
        <dbReference type="ARBA" id="ARBA00004651"/>
    </source>
</evidence>
<feature type="transmembrane region" description="Helical" evidence="7">
    <location>
        <begin position="65"/>
        <end position="88"/>
    </location>
</feature>
<sequence>MTTQRKADLLLVLITGFWGCSYYLSDLALGEMPPFALCAVRFLLAFVLLGIVLFPKLRHVNRKTLLWAVPAGLSLTLTYIGATVGLLYTSISNAGFICSLPAVTTPLLTFLVYRKKPERRMLLCLVLCTVGLGLLTLGNDFRPAPGDLICLLCALGYGINLLVVEHAVHQPEVDALQLGVFQQLVTGAAMLVLSLLFETPCLPQTPTGWGSVLFLSVFCTGIAFAITAVQQKHTSAVHVGLIFTLEPLFSAIVAFFFAGERLAPRGYVGAALMMLALVTMEAGFPFLKRKKAVEE</sequence>
<evidence type="ECO:0000256" key="6">
    <source>
        <dbReference type="ARBA" id="ARBA00023136"/>
    </source>
</evidence>
<dbReference type="Pfam" id="PF00892">
    <property type="entry name" value="EamA"/>
    <property type="match status" value="2"/>
</dbReference>
<evidence type="ECO:0000256" key="4">
    <source>
        <dbReference type="ARBA" id="ARBA00022692"/>
    </source>
</evidence>
<protein>
    <submittedName>
        <fullName evidence="9">Multidrug transporter</fullName>
    </submittedName>
</protein>
<keyword evidence="3" id="KW-1003">Cell membrane</keyword>
<evidence type="ECO:0000256" key="2">
    <source>
        <dbReference type="ARBA" id="ARBA00007362"/>
    </source>
</evidence>
<dbReference type="InterPro" id="IPR037185">
    <property type="entry name" value="EmrE-like"/>
</dbReference>
<feature type="transmembrane region" description="Helical" evidence="7">
    <location>
        <begin position="144"/>
        <end position="163"/>
    </location>
</feature>
<dbReference type="SUPFAM" id="SSF103481">
    <property type="entry name" value="Multidrug resistance efflux transporter EmrE"/>
    <property type="match status" value="2"/>
</dbReference>
<feature type="transmembrane region" description="Helical" evidence="7">
    <location>
        <begin position="7"/>
        <end position="25"/>
    </location>
</feature>
<evidence type="ECO:0000313" key="9">
    <source>
        <dbReference type="EMBL" id="BCK79787.1"/>
    </source>
</evidence>
<accession>A0A810Q0F9</accession>
<dbReference type="GO" id="GO:0005886">
    <property type="term" value="C:plasma membrane"/>
    <property type="evidence" value="ECO:0007669"/>
    <property type="project" value="UniProtKB-SubCell"/>
</dbReference>
<feature type="transmembrane region" description="Helical" evidence="7">
    <location>
        <begin position="31"/>
        <end position="53"/>
    </location>
</feature>
<dbReference type="KEGG" id="vfa:MM35RIKEN_19790"/>
<dbReference type="InterPro" id="IPR051258">
    <property type="entry name" value="Diverse_Substrate_Transporter"/>
</dbReference>
<feature type="transmembrane region" description="Helical" evidence="7">
    <location>
        <begin position="120"/>
        <end position="138"/>
    </location>
</feature>
<evidence type="ECO:0000259" key="8">
    <source>
        <dbReference type="Pfam" id="PF00892"/>
    </source>
</evidence>
<feature type="transmembrane region" description="Helical" evidence="7">
    <location>
        <begin position="94"/>
        <end position="113"/>
    </location>
</feature>
<evidence type="ECO:0000313" key="10">
    <source>
        <dbReference type="Proteomes" id="UP000681343"/>
    </source>
</evidence>
<comment type="subcellular location">
    <subcellularLocation>
        <location evidence="1">Cell membrane</location>
        <topology evidence="1">Multi-pass membrane protein</topology>
    </subcellularLocation>
</comment>
<geneLocation type="plasmid" evidence="9 10">
    <name>pMM35_01</name>
</geneLocation>
<dbReference type="RefSeq" id="WP_212821594.1">
    <property type="nucleotide sequence ID" value="NZ_AP023416.1"/>
</dbReference>
<dbReference type="EMBL" id="AP023416">
    <property type="protein sequence ID" value="BCK79787.1"/>
    <property type="molecule type" value="Genomic_DNA"/>
</dbReference>
<dbReference type="PANTHER" id="PTHR42920">
    <property type="entry name" value="OS03G0707200 PROTEIN-RELATED"/>
    <property type="match status" value="1"/>
</dbReference>
<dbReference type="InterPro" id="IPR000620">
    <property type="entry name" value="EamA_dom"/>
</dbReference>
<keyword evidence="4 7" id="KW-0812">Transmembrane</keyword>
<feature type="domain" description="EamA" evidence="8">
    <location>
        <begin position="6"/>
        <end position="136"/>
    </location>
</feature>
<dbReference type="Proteomes" id="UP000681343">
    <property type="component" value="Plasmid pMM35_01"/>
</dbReference>
<evidence type="ECO:0000256" key="7">
    <source>
        <dbReference type="SAM" id="Phobius"/>
    </source>
</evidence>
<feature type="transmembrane region" description="Helical" evidence="7">
    <location>
        <begin position="236"/>
        <end position="259"/>
    </location>
</feature>
<dbReference type="AlphaFoldDB" id="A0A810Q0F9"/>
<feature type="domain" description="EamA" evidence="8">
    <location>
        <begin position="145"/>
        <end position="278"/>
    </location>
</feature>
<name>A0A810Q0F9_9FIRM</name>